<dbReference type="SUPFAM" id="SSF55874">
    <property type="entry name" value="ATPase domain of HSP90 chaperone/DNA topoisomerase II/histidine kinase"/>
    <property type="match status" value="1"/>
</dbReference>
<evidence type="ECO:0000259" key="14">
    <source>
        <dbReference type="PROSITE" id="PS50112"/>
    </source>
</evidence>
<dbReference type="GO" id="GO:0005886">
    <property type="term" value="C:plasma membrane"/>
    <property type="evidence" value="ECO:0007669"/>
    <property type="project" value="UniProtKB-SubCell"/>
</dbReference>
<dbReference type="Pfam" id="PF00512">
    <property type="entry name" value="HisKA"/>
    <property type="match status" value="1"/>
</dbReference>
<dbReference type="SUPFAM" id="SSF47384">
    <property type="entry name" value="Homodimeric domain of signal transducing histidine kinase"/>
    <property type="match status" value="1"/>
</dbReference>
<feature type="region of interest" description="Disordered" evidence="12">
    <location>
        <begin position="553"/>
        <end position="578"/>
    </location>
</feature>
<dbReference type="InterPro" id="IPR013656">
    <property type="entry name" value="PAS_4"/>
</dbReference>
<dbReference type="InterPro" id="IPR003661">
    <property type="entry name" value="HisK_dim/P_dom"/>
</dbReference>
<dbReference type="SMART" id="SM00387">
    <property type="entry name" value="HATPase_c"/>
    <property type="match status" value="1"/>
</dbReference>
<name>A0A2W4W8M5_9CYAN</name>
<evidence type="ECO:0000256" key="3">
    <source>
        <dbReference type="ARBA" id="ARBA00012438"/>
    </source>
</evidence>
<keyword evidence="9" id="KW-0067">ATP-binding</keyword>
<dbReference type="EC" id="2.7.13.3" evidence="3"/>
<comment type="caution">
    <text evidence="15">The sequence shown here is derived from an EMBL/GenBank/DDBJ whole genome shotgun (WGS) entry which is preliminary data.</text>
</comment>
<reference evidence="15 16" key="2">
    <citation type="submission" date="2018-06" db="EMBL/GenBank/DDBJ databases">
        <title>Metagenomic assembly of (sub)arctic Cyanobacteria and their associated microbiome from non-axenic cultures.</title>
        <authorList>
            <person name="Baurain D."/>
        </authorList>
    </citation>
    <scope>NUCLEOTIDE SEQUENCE [LARGE SCALE GENOMIC DNA]</scope>
    <source>
        <strain evidence="15">ULC129bin1</strain>
    </source>
</reference>
<keyword evidence="11" id="KW-0472">Membrane</keyword>
<keyword evidence="8" id="KW-0418">Kinase</keyword>
<dbReference type="Gene3D" id="3.30.450.20">
    <property type="entry name" value="PAS domain"/>
    <property type="match status" value="2"/>
</dbReference>
<dbReference type="InterPro" id="IPR036890">
    <property type="entry name" value="HATPase_C_sf"/>
</dbReference>
<dbReference type="InterPro" id="IPR005467">
    <property type="entry name" value="His_kinase_dom"/>
</dbReference>
<evidence type="ECO:0000256" key="8">
    <source>
        <dbReference type="ARBA" id="ARBA00022777"/>
    </source>
</evidence>
<dbReference type="Gene3D" id="3.30.565.10">
    <property type="entry name" value="Histidine kinase-like ATPase, C-terminal domain"/>
    <property type="match status" value="1"/>
</dbReference>
<dbReference type="PANTHER" id="PTHR43547:SF2">
    <property type="entry name" value="HYBRID SIGNAL TRANSDUCTION HISTIDINE KINASE C"/>
    <property type="match status" value="1"/>
</dbReference>
<proteinExistence type="predicted"/>
<accession>A0A2W4W8M5</accession>
<dbReference type="GO" id="GO:0005524">
    <property type="term" value="F:ATP binding"/>
    <property type="evidence" value="ECO:0007669"/>
    <property type="project" value="UniProtKB-KW"/>
</dbReference>
<evidence type="ECO:0000256" key="2">
    <source>
        <dbReference type="ARBA" id="ARBA00004236"/>
    </source>
</evidence>
<evidence type="ECO:0000256" key="10">
    <source>
        <dbReference type="ARBA" id="ARBA00023012"/>
    </source>
</evidence>
<dbReference type="PANTHER" id="PTHR43547">
    <property type="entry name" value="TWO-COMPONENT HISTIDINE KINASE"/>
    <property type="match status" value="1"/>
</dbReference>
<dbReference type="InterPro" id="IPR036097">
    <property type="entry name" value="HisK_dim/P_sf"/>
</dbReference>
<evidence type="ECO:0000256" key="6">
    <source>
        <dbReference type="ARBA" id="ARBA00022679"/>
    </source>
</evidence>
<feature type="domain" description="Histidine kinase" evidence="13">
    <location>
        <begin position="331"/>
        <end position="549"/>
    </location>
</feature>
<dbReference type="Pfam" id="PF08448">
    <property type="entry name" value="PAS_4"/>
    <property type="match status" value="2"/>
</dbReference>
<evidence type="ECO:0000313" key="15">
    <source>
        <dbReference type="EMBL" id="PZO18585.1"/>
    </source>
</evidence>
<dbReference type="EMBL" id="QBMC01000053">
    <property type="protein sequence ID" value="PZO18585.1"/>
    <property type="molecule type" value="Genomic_DNA"/>
</dbReference>
<dbReference type="InterPro" id="IPR000014">
    <property type="entry name" value="PAS"/>
</dbReference>
<dbReference type="PROSITE" id="PS50109">
    <property type="entry name" value="HIS_KIN"/>
    <property type="match status" value="1"/>
</dbReference>
<dbReference type="InterPro" id="IPR004358">
    <property type="entry name" value="Sig_transdc_His_kin-like_C"/>
</dbReference>
<sequence>MIVDISEATASDFFLGDGEMNLRLRQVNWRETVFGAVSQWSQNLKTIVKICVDAKLPMAVWWGDFSPSEMICNNAYLDLGIVSFESESALPRISSHQTEIEPAIKSVLKTGRTTHAEHTITASGGETRVFLLSYSPLFSETGRVNGVFSAGIETTAQQRVETIQDQIQMKALQCEVAIEKTIEQTTEKAQLQISNVLESISDAFIAIDKDWRYTYVNKKAAQLLHQKSELLVGQLVWKGAFPGRVGTLAYQELHRAMTDNVPVVFEDHSPSFDAWFEVHGYPSAEGLAVYFQDVSDRKKAESTKAQRLAEAQAARAAAEAASRLKDEFLAVVSHELRSPLNPILGCAKLLRKGELTPERKEQALKSIERNARIQAQLVNDLLDVSRILRGEITLNTYAVPVVSAIQTALEKLSSEAGSKDISVETHFEAQVINVLADPNRLQQIVWNLLSNAIKFTPRSGKIFVRTEQINNQIKISIADTGKGIDSAFLPHVFDRFRQEDAATTRQFGGLGLGLSIVRHLVELHGGAVAASSPGENKGSTFTVFLPTGNSAEKTASNSELKYPLNRASDNASQAPAKH</sequence>
<organism evidence="15 16">
    <name type="scientific">Leptolyngbya foveolarum</name>
    <dbReference type="NCBI Taxonomy" id="47253"/>
    <lineage>
        <taxon>Bacteria</taxon>
        <taxon>Bacillati</taxon>
        <taxon>Cyanobacteriota</taxon>
        <taxon>Cyanophyceae</taxon>
        <taxon>Leptolyngbyales</taxon>
        <taxon>Leptolyngbyaceae</taxon>
        <taxon>Leptolyngbya group</taxon>
        <taxon>Leptolyngbya</taxon>
    </lineage>
</organism>
<dbReference type="Gene3D" id="1.10.287.130">
    <property type="match status" value="1"/>
</dbReference>
<evidence type="ECO:0000256" key="9">
    <source>
        <dbReference type="ARBA" id="ARBA00022840"/>
    </source>
</evidence>
<keyword evidence="5" id="KW-0597">Phosphoprotein</keyword>
<dbReference type="InterPro" id="IPR003594">
    <property type="entry name" value="HATPase_dom"/>
</dbReference>
<feature type="compositionally biased region" description="Polar residues" evidence="12">
    <location>
        <begin position="567"/>
        <end position="578"/>
    </location>
</feature>
<keyword evidence="10" id="KW-0902">Two-component regulatory system</keyword>
<comment type="catalytic activity">
    <reaction evidence="1">
        <text>ATP + protein L-histidine = ADP + protein N-phospho-L-histidine.</text>
        <dbReference type="EC" id="2.7.13.3"/>
    </reaction>
</comment>
<dbReference type="AlphaFoldDB" id="A0A2W4W8M5"/>
<dbReference type="SMART" id="SM00388">
    <property type="entry name" value="HisKA"/>
    <property type="match status" value="1"/>
</dbReference>
<dbReference type="CDD" id="cd00130">
    <property type="entry name" value="PAS"/>
    <property type="match status" value="1"/>
</dbReference>
<dbReference type="SUPFAM" id="SSF55785">
    <property type="entry name" value="PYP-like sensor domain (PAS domain)"/>
    <property type="match status" value="2"/>
</dbReference>
<comment type="subcellular location">
    <subcellularLocation>
        <location evidence="2">Cell membrane</location>
    </subcellularLocation>
</comment>
<evidence type="ECO:0000256" key="12">
    <source>
        <dbReference type="SAM" id="MobiDB-lite"/>
    </source>
</evidence>
<feature type="domain" description="PAS" evidence="14">
    <location>
        <begin position="189"/>
        <end position="234"/>
    </location>
</feature>
<reference evidence="16" key="1">
    <citation type="submission" date="2018-04" db="EMBL/GenBank/DDBJ databases">
        <authorList>
            <person name="Cornet L."/>
        </authorList>
    </citation>
    <scope>NUCLEOTIDE SEQUENCE [LARGE SCALE GENOMIC DNA]</scope>
</reference>
<dbReference type="PRINTS" id="PR00344">
    <property type="entry name" value="BCTRLSENSOR"/>
</dbReference>
<evidence type="ECO:0000256" key="5">
    <source>
        <dbReference type="ARBA" id="ARBA00022553"/>
    </source>
</evidence>
<dbReference type="Proteomes" id="UP000249354">
    <property type="component" value="Unassembled WGS sequence"/>
</dbReference>
<dbReference type="PROSITE" id="PS50112">
    <property type="entry name" value="PAS"/>
    <property type="match status" value="1"/>
</dbReference>
<protein>
    <recommendedName>
        <fullName evidence="3">histidine kinase</fullName>
        <ecNumber evidence="3">2.7.13.3</ecNumber>
    </recommendedName>
</protein>
<dbReference type="CDD" id="cd00082">
    <property type="entry name" value="HisKA"/>
    <property type="match status" value="1"/>
</dbReference>
<evidence type="ECO:0000256" key="4">
    <source>
        <dbReference type="ARBA" id="ARBA00022475"/>
    </source>
</evidence>
<evidence type="ECO:0000256" key="1">
    <source>
        <dbReference type="ARBA" id="ARBA00000085"/>
    </source>
</evidence>
<dbReference type="FunFam" id="3.30.565.10:FF:000023">
    <property type="entry name" value="PAS domain-containing sensor histidine kinase"/>
    <property type="match status" value="1"/>
</dbReference>
<dbReference type="SMART" id="SM00091">
    <property type="entry name" value="PAS"/>
    <property type="match status" value="1"/>
</dbReference>
<dbReference type="CDD" id="cd16922">
    <property type="entry name" value="HATPase_EvgS-ArcB-TorS-like"/>
    <property type="match status" value="1"/>
</dbReference>
<keyword evidence="4" id="KW-1003">Cell membrane</keyword>
<gene>
    <name evidence="15" type="ORF">DCF25_09525</name>
</gene>
<keyword evidence="6" id="KW-0808">Transferase</keyword>
<evidence type="ECO:0000256" key="11">
    <source>
        <dbReference type="ARBA" id="ARBA00023136"/>
    </source>
</evidence>
<evidence type="ECO:0000259" key="13">
    <source>
        <dbReference type="PROSITE" id="PS50109"/>
    </source>
</evidence>
<dbReference type="GO" id="GO:0000155">
    <property type="term" value="F:phosphorelay sensor kinase activity"/>
    <property type="evidence" value="ECO:0007669"/>
    <property type="project" value="InterPro"/>
</dbReference>
<evidence type="ECO:0000256" key="7">
    <source>
        <dbReference type="ARBA" id="ARBA00022741"/>
    </source>
</evidence>
<dbReference type="Pfam" id="PF02518">
    <property type="entry name" value="HATPase_c"/>
    <property type="match status" value="1"/>
</dbReference>
<evidence type="ECO:0000313" key="16">
    <source>
        <dbReference type="Proteomes" id="UP000249354"/>
    </source>
</evidence>
<dbReference type="InterPro" id="IPR035965">
    <property type="entry name" value="PAS-like_dom_sf"/>
</dbReference>
<keyword evidence="7" id="KW-0547">Nucleotide-binding</keyword>